<evidence type="ECO:0000313" key="1">
    <source>
        <dbReference type="EMBL" id="CAH1986384.1"/>
    </source>
</evidence>
<keyword evidence="2" id="KW-1185">Reference proteome</keyword>
<dbReference type="AlphaFoldDB" id="A0A9P0PHH9"/>
<dbReference type="Proteomes" id="UP001152888">
    <property type="component" value="Unassembled WGS sequence"/>
</dbReference>
<dbReference type="OrthoDB" id="6732077at2759"/>
<sequence length="279" mass="32133">MTQQAENIKKIVADQEDQIRGDYPVLSSKQDLQSKDLESMTLEELKSKCQQLYRLLSAANKTQQQQPLVSNNRLVNHKLPETSARPVYVQMKPSYKSKYPTTIKPTGFYVTQPHVATTTKRPATSTPSTPPIKYIRLEPVILQKTILSDGRTVYYWHRSLPTAVEYSNTQQTSNYYQPPQQFQHLQQQQQQPYQPAYPVHQYASRYPDYPSAGSYYVASPDSLGTYTSRYPGQRLVENQDKAQSSTTEASTTTTTEYRHWIWTGQLSTILWPIEVRLDL</sequence>
<evidence type="ECO:0000313" key="2">
    <source>
        <dbReference type="Proteomes" id="UP001152888"/>
    </source>
</evidence>
<comment type="caution">
    <text evidence="1">The sequence shown here is derived from an EMBL/GenBank/DDBJ whole genome shotgun (WGS) entry which is preliminary data.</text>
</comment>
<reference evidence="1" key="1">
    <citation type="submission" date="2022-03" db="EMBL/GenBank/DDBJ databases">
        <authorList>
            <person name="Sayadi A."/>
        </authorList>
    </citation>
    <scope>NUCLEOTIDE SEQUENCE</scope>
</reference>
<name>A0A9P0PHH9_ACAOB</name>
<protein>
    <submittedName>
        <fullName evidence="1">Uncharacterized protein</fullName>
    </submittedName>
</protein>
<organism evidence="1 2">
    <name type="scientific">Acanthoscelides obtectus</name>
    <name type="common">Bean weevil</name>
    <name type="synonym">Bruchus obtectus</name>
    <dbReference type="NCBI Taxonomy" id="200917"/>
    <lineage>
        <taxon>Eukaryota</taxon>
        <taxon>Metazoa</taxon>
        <taxon>Ecdysozoa</taxon>
        <taxon>Arthropoda</taxon>
        <taxon>Hexapoda</taxon>
        <taxon>Insecta</taxon>
        <taxon>Pterygota</taxon>
        <taxon>Neoptera</taxon>
        <taxon>Endopterygota</taxon>
        <taxon>Coleoptera</taxon>
        <taxon>Polyphaga</taxon>
        <taxon>Cucujiformia</taxon>
        <taxon>Chrysomeloidea</taxon>
        <taxon>Chrysomelidae</taxon>
        <taxon>Bruchinae</taxon>
        <taxon>Bruchini</taxon>
        <taxon>Acanthoscelides</taxon>
    </lineage>
</organism>
<gene>
    <name evidence="1" type="ORF">ACAOBT_LOCUS17212</name>
</gene>
<dbReference type="EMBL" id="CAKOFQ010006998">
    <property type="protein sequence ID" value="CAH1986384.1"/>
    <property type="molecule type" value="Genomic_DNA"/>
</dbReference>
<accession>A0A9P0PHH9</accession>
<proteinExistence type="predicted"/>